<protein>
    <submittedName>
        <fullName evidence="1">Cytochrome P450</fullName>
    </submittedName>
</protein>
<evidence type="ECO:0000313" key="2">
    <source>
        <dbReference type="Proteomes" id="UP000799755"/>
    </source>
</evidence>
<accession>A0ACB6RB32</accession>
<evidence type="ECO:0000313" key="1">
    <source>
        <dbReference type="EMBL" id="KAF2475930.1"/>
    </source>
</evidence>
<organism evidence="1 2">
    <name type="scientific">Lindgomyces ingoldianus</name>
    <dbReference type="NCBI Taxonomy" id="673940"/>
    <lineage>
        <taxon>Eukaryota</taxon>
        <taxon>Fungi</taxon>
        <taxon>Dikarya</taxon>
        <taxon>Ascomycota</taxon>
        <taxon>Pezizomycotina</taxon>
        <taxon>Dothideomycetes</taxon>
        <taxon>Pleosporomycetidae</taxon>
        <taxon>Pleosporales</taxon>
        <taxon>Lindgomycetaceae</taxon>
        <taxon>Lindgomyces</taxon>
    </lineage>
</organism>
<sequence>MAWTTILSSIGIGLLSGLAYLANTVYQHRSKINQLRKQGIPMPKEWSWLTGHLLVLQKYVDKIPPDANVNLAMADLCKEYADTEVFLMDFWPVYPPLLMVYSPDTAVQISTKYNLPKTSMHLKMMKPVAGGPNLISMSGKEWKVWRSLFNPGFSAGSMMENVPHIVDYVNVFCERLREKVEGKEMFCLDDLTTRLTMDIIIKVTLDADLDYQRKENPLATALGYITRWHSFWDPRILMHPARPFIQKYNSHVMNTYIRKELDQRFTELREEKMTTEKSTPTGRGKSVITLALEAYIASNQDRDISTMTKLDSHFAQYATYQIRLFLFAGNDTTSSSIVYTYHMLSKHPSALATLRTEHDAIFGSNPSAASALLKQNPALLNQCPYTLAVIKETLRLFSPAATMRSGQPGIVVTDQLNNSYPMDHVGATIVHQAVHLNPRIWPRATEFLPERFLVSPDHPLYPNPAAYRPFEQGPRNCIGQTLVYNEMRIVLVLTARLFDIRPVYDEFDARNAAEESWVKRGLKSVGVLKEPLKTVNGERAYQTEKAGTHPADGYPCRVEMADWTGARA</sequence>
<keyword evidence="2" id="KW-1185">Reference proteome</keyword>
<dbReference type="Proteomes" id="UP000799755">
    <property type="component" value="Unassembled WGS sequence"/>
</dbReference>
<gene>
    <name evidence="1" type="ORF">BDR25DRAFT_300821</name>
</gene>
<name>A0ACB6RB32_9PLEO</name>
<proteinExistence type="predicted"/>
<reference evidence="1" key="1">
    <citation type="journal article" date="2020" name="Stud. Mycol.">
        <title>101 Dothideomycetes genomes: a test case for predicting lifestyles and emergence of pathogens.</title>
        <authorList>
            <person name="Haridas S."/>
            <person name="Albert R."/>
            <person name="Binder M."/>
            <person name="Bloem J."/>
            <person name="Labutti K."/>
            <person name="Salamov A."/>
            <person name="Andreopoulos B."/>
            <person name="Baker S."/>
            <person name="Barry K."/>
            <person name="Bills G."/>
            <person name="Bluhm B."/>
            <person name="Cannon C."/>
            <person name="Castanera R."/>
            <person name="Culley D."/>
            <person name="Daum C."/>
            <person name="Ezra D."/>
            <person name="Gonzalez J."/>
            <person name="Henrissat B."/>
            <person name="Kuo A."/>
            <person name="Liang C."/>
            <person name="Lipzen A."/>
            <person name="Lutzoni F."/>
            <person name="Magnuson J."/>
            <person name="Mondo S."/>
            <person name="Nolan M."/>
            <person name="Ohm R."/>
            <person name="Pangilinan J."/>
            <person name="Park H.-J."/>
            <person name="Ramirez L."/>
            <person name="Alfaro M."/>
            <person name="Sun H."/>
            <person name="Tritt A."/>
            <person name="Yoshinaga Y."/>
            <person name="Zwiers L.-H."/>
            <person name="Turgeon B."/>
            <person name="Goodwin S."/>
            <person name="Spatafora J."/>
            <person name="Crous P."/>
            <person name="Grigoriev I."/>
        </authorList>
    </citation>
    <scope>NUCLEOTIDE SEQUENCE</scope>
    <source>
        <strain evidence="1">ATCC 200398</strain>
    </source>
</reference>
<comment type="caution">
    <text evidence="1">The sequence shown here is derived from an EMBL/GenBank/DDBJ whole genome shotgun (WGS) entry which is preliminary data.</text>
</comment>
<dbReference type="EMBL" id="MU003495">
    <property type="protein sequence ID" value="KAF2475930.1"/>
    <property type="molecule type" value="Genomic_DNA"/>
</dbReference>